<proteinExistence type="inferred from homology"/>
<evidence type="ECO:0000313" key="5">
    <source>
        <dbReference type="EMBL" id="EGK02333.1"/>
    </source>
</evidence>
<dbReference type="InterPro" id="IPR011010">
    <property type="entry name" value="DNA_brk_join_enz"/>
</dbReference>
<dbReference type="PANTHER" id="PTHR30349:SF64">
    <property type="entry name" value="PROPHAGE INTEGRASE INTD-RELATED"/>
    <property type="match status" value="1"/>
</dbReference>
<keyword evidence="2" id="KW-0238">DNA-binding</keyword>
<dbReference type="InterPro" id="IPR010998">
    <property type="entry name" value="Integrase_recombinase_N"/>
</dbReference>
<name>F5IWY6_9BACT</name>
<accession>F5IWY6</accession>
<dbReference type="EMBL" id="ADLV01000018">
    <property type="protein sequence ID" value="EGK02333.1"/>
    <property type="molecule type" value="Genomic_DNA"/>
</dbReference>
<dbReference type="HOGENOM" id="CLU_033139_2_0_10"/>
<dbReference type="Pfam" id="PF17293">
    <property type="entry name" value="Arm-DNA-bind_5"/>
    <property type="match status" value="1"/>
</dbReference>
<protein>
    <recommendedName>
        <fullName evidence="4">Tyr recombinase domain-containing protein</fullName>
    </recommendedName>
</protein>
<dbReference type="STRING" id="742766.HMPREF9455_01603"/>
<dbReference type="RefSeq" id="WP_006799118.1">
    <property type="nucleotide sequence ID" value="NZ_GL891981.1"/>
</dbReference>
<comment type="similarity">
    <text evidence="1">Belongs to the 'phage' integrase family.</text>
</comment>
<dbReference type="GO" id="GO:0015074">
    <property type="term" value="P:DNA integration"/>
    <property type="evidence" value="ECO:0007669"/>
    <property type="project" value="InterPro"/>
</dbReference>
<keyword evidence="6" id="KW-1185">Reference proteome</keyword>
<sequence>MKTEMKVLLYLKKNEQTVEGLCPLMGKITVKGEFNSTVQFACKIQVDAELWNARSQRCMGKSHVAIATNREIESLLVLLRVRFNELKDVRNVVTATDVKNAFQGIAAAQETLLKLFREHNNEYALRVGVNRAAGTYYHYKNVYRLVSQFIKFRYKVSDVTLKSLDCTFIENFDYYLRVDQRQKPNTIRGNMNCLKSVVYSAIHKGYITVHPFADFKVVKPEKKQLHLTSDEFSRLMNTTFDTPNRNFTRDMFLFSAFTGICYCDMRNLTETNVTKDRNGKLWIETHRQKTGTPENVMMLDIAIKIMEKYKGMAEGGKLFPMLSKESYNMHLKIMAKQCGIKRNLSYHMARHTFASLVCLSQGVPIETLSRAMGHKNITTTQRYAKVTTEKIDKDVTDLHGNIGDKYSLEGIDMPPSRILKDMSKRKVRPSRKLQMMEGL</sequence>
<evidence type="ECO:0000256" key="1">
    <source>
        <dbReference type="ARBA" id="ARBA00008857"/>
    </source>
</evidence>
<dbReference type="InterPro" id="IPR013762">
    <property type="entry name" value="Integrase-like_cat_sf"/>
</dbReference>
<dbReference type="CDD" id="cd01185">
    <property type="entry name" value="INTN1_C_like"/>
    <property type="match status" value="1"/>
</dbReference>
<keyword evidence="3" id="KW-0233">DNA recombination</keyword>
<dbReference type="OrthoDB" id="1493636at2"/>
<dbReference type="Pfam" id="PF13102">
    <property type="entry name" value="Phage_int_SAM_5"/>
    <property type="match status" value="1"/>
</dbReference>
<evidence type="ECO:0000256" key="2">
    <source>
        <dbReference type="ARBA" id="ARBA00023125"/>
    </source>
</evidence>
<dbReference type="InterPro" id="IPR002104">
    <property type="entry name" value="Integrase_catalytic"/>
</dbReference>
<dbReference type="Gene3D" id="1.10.443.10">
    <property type="entry name" value="Intergrase catalytic core"/>
    <property type="match status" value="1"/>
</dbReference>
<gene>
    <name evidence="5" type="ORF">HMPREF9455_01603</name>
</gene>
<dbReference type="eggNOG" id="COG4974">
    <property type="taxonomic scope" value="Bacteria"/>
</dbReference>
<dbReference type="InterPro" id="IPR025269">
    <property type="entry name" value="SAM-like_dom"/>
</dbReference>
<dbReference type="Gene3D" id="1.10.150.130">
    <property type="match status" value="1"/>
</dbReference>
<dbReference type="PROSITE" id="PS51898">
    <property type="entry name" value="TYR_RECOMBINASE"/>
    <property type="match status" value="1"/>
</dbReference>
<dbReference type="InterPro" id="IPR050090">
    <property type="entry name" value="Tyrosine_recombinase_XerCD"/>
</dbReference>
<dbReference type="InterPro" id="IPR035386">
    <property type="entry name" value="Arm-DNA-bind_5"/>
</dbReference>
<organism evidence="5 6">
    <name type="scientific">Dysgonomonas gadei ATCC BAA-286</name>
    <dbReference type="NCBI Taxonomy" id="742766"/>
    <lineage>
        <taxon>Bacteria</taxon>
        <taxon>Pseudomonadati</taxon>
        <taxon>Bacteroidota</taxon>
        <taxon>Bacteroidia</taxon>
        <taxon>Bacteroidales</taxon>
        <taxon>Dysgonomonadaceae</taxon>
        <taxon>Dysgonomonas</taxon>
    </lineage>
</organism>
<dbReference type="SUPFAM" id="SSF56349">
    <property type="entry name" value="DNA breaking-rejoining enzymes"/>
    <property type="match status" value="1"/>
</dbReference>
<dbReference type="PANTHER" id="PTHR30349">
    <property type="entry name" value="PHAGE INTEGRASE-RELATED"/>
    <property type="match status" value="1"/>
</dbReference>
<evidence type="ECO:0000256" key="3">
    <source>
        <dbReference type="ARBA" id="ARBA00023172"/>
    </source>
</evidence>
<dbReference type="GO" id="GO:0003677">
    <property type="term" value="F:DNA binding"/>
    <property type="evidence" value="ECO:0007669"/>
    <property type="project" value="UniProtKB-KW"/>
</dbReference>
<dbReference type="AlphaFoldDB" id="F5IWY6"/>
<reference evidence="5 6" key="1">
    <citation type="submission" date="2011-04" db="EMBL/GenBank/DDBJ databases">
        <title>The Genome Sequence of Dysgonomonas gadei ATCC BAA-286.</title>
        <authorList>
            <consortium name="The Broad Institute Genome Sequencing Platform"/>
            <person name="Earl A."/>
            <person name="Ward D."/>
            <person name="Feldgarden M."/>
            <person name="Gevers D."/>
            <person name="Pudlo N."/>
            <person name="Martens E."/>
            <person name="Allen-Vercoe E."/>
            <person name="Young S.K."/>
            <person name="Zeng Q."/>
            <person name="Gargeya S."/>
            <person name="Fitzgerald M."/>
            <person name="Haas B."/>
            <person name="Abouelleil A."/>
            <person name="Alvarado L."/>
            <person name="Arachchi H.M."/>
            <person name="Berlin A."/>
            <person name="Brown A."/>
            <person name="Chapman S.B."/>
            <person name="Chen Z."/>
            <person name="Dunbar C."/>
            <person name="Freedman E."/>
            <person name="Gearin G."/>
            <person name="Gellesch M."/>
            <person name="Goldberg J."/>
            <person name="Griggs A."/>
            <person name="Gujja S."/>
            <person name="Heiman D."/>
            <person name="Howarth C."/>
            <person name="Larson L."/>
            <person name="Lui A."/>
            <person name="MacDonald P.J.P."/>
            <person name="Mehta T."/>
            <person name="Montmayeur A."/>
            <person name="Murphy C."/>
            <person name="Neiman D."/>
            <person name="Pearson M."/>
            <person name="Priest M."/>
            <person name="Roberts A."/>
            <person name="Saif S."/>
            <person name="Shea T."/>
            <person name="Shenoy N."/>
            <person name="Sisk P."/>
            <person name="Stolte C."/>
            <person name="Sykes S."/>
            <person name="Yandava C."/>
            <person name="Wortman J."/>
            <person name="Nusbaum C."/>
            <person name="Birren B."/>
        </authorList>
    </citation>
    <scope>NUCLEOTIDE SEQUENCE [LARGE SCALE GENOMIC DNA]</scope>
    <source>
        <strain evidence="5 6">ATCC BAA-286</strain>
    </source>
</reference>
<dbReference type="GO" id="GO:0006310">
    <property type="term" value="P:DNA recombination"/>
    <property type="evidence" value="ECO:0007669"/>
    <property type="project" value="UniProtKB-KW"/>
</dbReference>
<evidence type="ECO:0000259" key="4">
    <source>
        <dbReference type="PROSITE" id="PS51898"/>
    </source>
</evidence>
<feature type="domain" description="Tyr recombinase" evidence="4">
    <location>
        <begin position="222"/>
        <end position="397"/>
    </location>
</feature>
<comment type="caution">
    <text evidence="5">The sequence shown here is derived from an EMBL/GenBank/DDBJ whole genome shotgun (WGS) entry which is preliminary data.</text>
</comment>
<evidence type="ECO:0000313" key="6">
    <source>
        <dbReference type="Proteomes" id="UP000004913"/>
    </source>
</evidence>
<dbReference type="Pfam" id="PF00589">
    <property type="entry name" value="Phage_integrase"/>
    <property type="match status" value="1"/>
</dbReference>
<dbReference type="Proteomes" id="UP000004913">
    <property type="component" value="Unassembled WGS sequence"/>
</dbReference>